<comment type="catalytic activity">
    <reaction evidence="1">
        <text>(6S)-5-methyl-5,6,7,8-tetrahydrofolate + L-homocysteine = (6S)-5,6,7,8-tetrahydrofolate + L-methionine</text>
        <dbReference type="Rhea" id="RHEA:11172"/>
        <dbReference type="ChEBI" id="CHEBI:18608"/>
        <dbReference type="ChEBI" id="CHEBI:57453"/>
        <dbReference type="ChEBI" id="CHEBI:57844"/>
        <dbReference type="ChEBI" id="CHEBI:58199"/>
        <dbReference type="EC" id="2.1.1.13"/>
    </reaction>
</comment>
<evidence type="ECO:0000256" key="7">
    <source>
        <dbReference type="ARBA" id="ARBA00013998"/>
    </source>
</evidence>
<evidence type="ECO:0000256" key="14">
    <source>
        <dbReference type="ARBA" id="ARBA00022833"/>
    </source>
</evidence>
<dbReference type="PANTHER" id="PTHR45833">
    <property type="entry name" value="METHIONINE SYNTHASE"/>
    <property type="match status" value="1"/>
</dbReference>
<evidence type="ECO:0000313" key="21">
    <source>
        <dbReference type="EMBL" id="AGH45748.1"/>
    </source>
</evidence>
<keyword evidence="14 19" id="KW-0862">Zinc</keyword>
<evidence type="ECO:0000256" key="1">
    <source>
        <dbReference type="ARBA" id="ARBA00001700"/>
    </source>
</evidence>
<dbReference type="GO" id="GO:0046653">
    <property type="term" value="P:tetrahydrofolate metabolic process"/>
    <property type="evidence" value="ECO:0007669"/>
    <property type="project" value="TreeGrafter"/>
</dbReference>
<dbReference type="Proteomes" id="UP000011864">
    <property type="component" value="Chromosome"/>
</dbReference>
<evidence type="ECO:0000256" key="10">
    <source>
        <dbReference type="ARBA" id="ARBA00022628"/>
    </source>
</evidence>
<dbReference type="GO" id="GO:0008705">
    <property type="term" value="F:methionine synthase activity"/>
    <property type="evidence" value="ECO:0007669"/>
    <property type="project" value="UniProtKB-EC"/>
</dbReference>
<dbReference type="EC" id="2.1.1.13" evidence="6"/>
<keyword evidence="12" id="KW-0949">S-adenosyl-L-methionine</keyword>
<sequence length="356" mass="39067">MSQRIVPKQLEVQLIEAASKRILLLDGAMGTMIQEYKFEEADYRGERFAEWHSDVKGNNDLLVLSQPQIIYDIHCAYLEAGADIIETNTFNATSISMADYNMQGLAKEINVEATKLARKAADKFTGQTPDKPRFVAGVLGPTSRTASISPDVNDPAKRNITFDELVEAYIESTHGLIEGGADLIMVETIFDTLNAKAAVFAIQTVFDQLGYKLPIMISGTITDASGRTLSGQTAEAFYYSMNHVEPFSFGLNCALGPDLLRQYVDEISQIAECFVSAHPNAGLPNEFGEYDMQSDEMAAHIKEWAEAGLLNIVGGCCGSTPKHIAALADAVKDYAPRKIVKREVKMRLSGLEPFVH</sequence>
<evidence type="ECO:0000256" key="5">
    <source>
        <dbReference type="ARBA" id="ARBA00010398"/>
    </source>
</evidence>
<dbReference type="InterPro" id="IPR003726">
    <property type="entry name" value="HCY_dom"/>
</dbReference>
<comment type="cofactor">
    <cofactor evidence="2 19">
        <name>Zn(2+)</name>
        <dbReference type="ChEBI" id="CHEBI:29105"/>
    </cofactor>
</comment>
<dbReference type="Pfam" id="PF02574">
    <property type="entry name" value="S-methyl_trans"/>
    <property type="match status" value="1"/>
</dbReference>
<keyword evidence="11 19" id="KW-0808">Transferase</keyword>
<keyword evidence="15" id="KW-0486">Methionine biosynthesis</keyword>
<gene>
    <name evidence="21" type="ORF">C427_3640</name>
</gene>
<evidence type="ECO:0000256" key="4">
    <source>
        <dbReference type="ARBA" id="ARBA00005178"/>
    </source>
</evidence>
<dbReference type="InterPro" id="IPR036589">
    <property type="entry name" value="HCY_dom_sf"/>
</dbReference>
<dbReference type="GO" id="GO:0046872">
    <property type="term" value="F:metal ion binding"/>
    <property type="evidence" value="ECO:0007669"/>
    <property type="project" value="UniProtKB-KW"/>
</dbReference>
<dbReference type="FunFam" id="3.20.20.330:FF:000001">
    <property type="entry name" value="Methionine synthase"/>
    <property type="match status" value="1"/>
</dbReference>
<dbReference type="eggNOG" id="COG0646">
    <property type="taxonomic scope" value="Bacteria"/>
</dbReference>
<evidence type="ECO:0000256" key="9">
    <source>
        <dbReference type="ARBA" id="ARBA00022605"/>
    </source>
</evidence>
<evidence type="ECO:0000256" key="17">
    <source>
        <dbReference type="ARBA" id="ARBA00025552"/>
    </source>
</evidence>
<feature type="binding site" evidence="19">
    <location>
        <position position="316"/>
    </location>
    <ligand>
        <name>Zn(2+)</name>
        <dbReference type="ChEBI" id="CHEBI:29105"/>
    </ligand>
</feature>
<dbReference type="GO" id="GO:0050667">
    <property type="term" value="P:homocysteine metabolic process"/>
    <property type="evidence" value="ECO:0007669"/>
    <property type="project" value="TreeGrafter"/>
</dbReference>
<dbReference type="KEGG" id="gps:C427_3640"/>
<dbReference type="EMBL" id="CP003837">
    <property type="protein sequence ID" value="AGH45748.1"/>
    <property type="molecule type" value="Genomic_DNA"/>
</dbReference>
<dbReference type="OrthoDB" id="9803687at2"/>
<proteinExistence type="inferred from homology"/>
<dbReference type="PANTHER" id="PTHR45833:SF1">
    <property type="entry name" value="METHIONINE SYNTHASE"/>
    <property type="match status" value="1"/>
</dbReference>
<dbReference type="InterPro" id="IPR050554">
    <property type="entry name" value="Met_Synthase/Corrinoid"/>
</dbReference>
<feature type="domain" description="Hcy-binding" evidence="20">
    <location>
        <begin position="11"/>
        <end position="331"/>
    </location>
</feature>
<comment type="pathway">
    <text evidence="4">Amino-acid biosynthesis; L-methionine biosynthesis via de novo pathway; L-methionine from L-homocysteine (MetH route): step 1/1.</text>
</comment>
<keyword evidence="9" id="KW-0028">Amino-acid biosynthesis</keyword>
<comment type="function">
    <text evidence="17">Catalyzes the transfer of a methyl group from methyl-cobalamin to homocysteine, yielding enzyme-bound cob(I)alamin and methionine. Subsequently, remethylates the cofactor using methyltetrahydrofolate.</text>
</comment>
<evidence type="ECO:0000256" key="12">
    <source>
        <dbReference type="ARBA" id="ARBA00022691"/>
    </source>
</evidence>
<keyword evidence="10" id="KW-0846">Cobalamin</keyword>
<dbReference type="GO" id="GO:0031419">
    <property type="term" value="F:cobalamin binding"/>
    <property type="evidence" value="ECO:0007669"/>
    <property type="project" value="UniProtKB-KW"/>
</dbReference>
<keyword evidence="16" id="KW-0170">Cobalt</keyword>
<keyword evidence="22" id="KW-1185">Reference proteome</keyword>
<protein>
    <recommendedName>
        <fullName evidence="7">Methionine synthase</fullName>
        <ecNumber evidence="6">2.1.1.13</ecNumber>
    </recommendedName>
    <alternativeName>
        <fullName evidence="18">5-methyltetrahydrofolate--homocysteine methyltransferase</fullName>
    </alternativeName>
</protein>
<reference evidence="21 22" key="1">
    <citation type="journal article" date="2013" name="Genome Announc.">
        <title>Complete Genome Sequence of Glaciecola psychrophila Strain 170T.</title>
        <authorList>
            <person name="Yin J."/>
            <person name="Chen J."/>
            <person name="Liu G."/>
            <person name="Yu Y."/>
            <person name="Song L."/>
            <person name="Wang X."/>
            <person name="Qu X."/>
        </authorList>
    </citation>
    <scope>NUCLEOTIDE SEQUENCE [LARGE SCALE GENOMIC DNA]</scope>
    <source>
        <strain evidence="21 22">170</strain>
    </source>
</reference>
<accession>K7AH27</accession>
<evidence type="ECO:0000256" key="6">
    <source>
        <dbReference type="ARBA" id="ARBA00012032"/>
    </source>
</evidence>
<evidence type="ECO:0000313" key="22">
    <source>
        <dbReference type="Proteomes" id="UP000011864"/>
    </source>
</evidence>
<evidence type="ECO:0000259" key="20">
    <source>
        <dbReference type="PROSITE" id="PS50970"/>
    </source>
</evidence>
<name>K7AH27_9ALTE</name>
<dbReference type="GO" id="GO:0032259">
    <property type="term" value="P:methylation"/>
    <property type="evidence" value="ECO:0007669"/>
    <property type="project" value="UniProtKB-KW"/>
</dbReference>
<feature type="binding site" evidence="19">
    <location>
        <position position="317"/>
    </location>
    <ligand>
        <name>Zn(2+)</name>
        <dbReference type="ChEBI" id="CHEBI:29105"/>
    </ligand>
</feature>
<keyword evidence="13 19" id="KW-0479">Metal-binding</keyword>
<evidence type="ECO:0000256" key="18">
    <source>
        <dbReference type="ARBA" id="ARBA00031040"/>
    </source>
</evidence>
<dbReference type="Gene3D" id="3.20.20.330">
    <property type="entry name" value="Homocysteine-binding-like domain"/>
    <property type="match status" value="1"/>
</dbReference>
<evidence type="ECO:0000256" key="13">
    <source>
        <dbReference type="ARBA" id="ARBA00022723"/>
    </source>
</evidence>
<evidence type="ECO:0000256" key="8">
    <source>
        <dbReference type="ARBA" id="ARBA00022603"/>
    </source>
</evidence>
<dbReference type="AlphaFoldDB" id="K7AH27"/>
<comment type="similarity">
    <text evidence="5">Belongs to the vitamin-B12 dependent methionine synthase family.</text>
</comment>
<dbReference type="RefSeq" id="WP_007642450.1">
    <property type="nucleotide sequence ID" value="NC_020514.1"/>
</dbReference>
<dbReference type="SUPFAM" id="SSF82282">
    <property type="entry name" value="Homocysteine S-methyltransferase"/>
    <property type="match status" value="1"/>
</dbReference>
<evidence type="ECO:0000256" key="16">
    <source>
        <dbReference type="ARBA" id="ARBA00023285"/>
    </source>
</evidence>
<organism evidence="21 22">
    <name type="scientific">Paraglaciecola psychrophila 170</name>
    <dbReference type="NCBI Taxonomy" id="1129794"/>
    <lineage>
        <taxon>Bacteria</taxon>
        <taxon>Pseudomonadati</taxon>
        <taxon>Pseudomonadota</taxon>
        <taxon>Gammaproteobacteria</taxon>
        <taxon>Alteromonadales</taxon>
        <taxon>Alteromonadaceae</taxon>
        <taxon>Paraglaciecola</taxon>
    </lineage>
</organism>
<evidence type="ECO:0000256" key="15">
    <source>
        <dbReference type="ARBA" id="ARBA00023167"/>
    </source>
</evidence>
<dbReference type="GO" id="GO:0005829">
    <property type="term" value="C:cytosol"/>
    <property type="evidence" value="ECO:0007669"/>
    <property type="project" value="TreeGrafter"/>
</dbReference>
<dbReference type="PATRIC" id="fig|1129794.4.peg.3623"/>
<keyword evidence="8 19" id="KW-0489">Methyltransferase</keyword>
<comment type="cofactor">
    <cofactor evidence="3">
        <name>methylcob(III)alamin</name>
        <dbReference type="ChEBI" id="CHEBI:28115"/>
    </cofactor>
</comment>
<dbReference type="HOGENOM" id="CLU_004914_3_0_6"/>
<feature type="binding site" evidence="19">
    <location>
        <position position="253"/>
    </location>
    <ligand>
        <name>Zn(2+)</name>
        <dbReference type="ChEBI" id="CHEBI:29105"/>
    </ligand>
</feature>
<dbReference type="STRING" id="1129794.C427_3640"/>
<evidence type="ECO:0000256" key="3">
    <source>
        <dbReference type="ARBA" id="ARBA00001956"/>
    </source>
</evidence>
<evidence type="ECO:0000256" key="11">
    <source>
        <dbReference type="ARBA" id="ARBA00022679"/>
    </source>
</evidence>
<evidence type="ECO:0000256" key="19">
    <source>
        <dbReference type="PROSITE-ProRule" id="PRU00333"/>
    </source>
</evidence>
<evidence type="ECO:0000256" key="2">
    <source>
        <dbReference type="ARBA" id="ARBA00001947"/>
    </source>
</evidence>
<dbReference type="PROSITE" id="PS50970">
    <property type="entry name" value="HCY"/>
    <property type="match status" value="1"/>
</dbReference>